<keyword evidence="1" id="KW-0812">Transmembrane</keyword>
<protein>
    <submittedName>
        <fullName evidence="2">Unannotated protein</fullName>
    </submittedName>
</protein>
<accession>A0A6J6Y3W0</accession>
<proteinExistence type="predicted"/>
<sequence length="56" mass="6256">MGIALALLSWTYVVSIVWVAIVVTSAIMWERSAAFDDVLELADASRFELARVRDNN</sequence>
<evidence type="ECO:0000256" key="1">
    <source>
        <dbReference type="SAM" id="Phobius"/>
    </source>
</evidence>
<name>A0A6J6Y3W0_9ZZZZ</name>
<gene>
    <name evidence="2" type="ORF">UFOPK2992_01108</name>
</gene>
<evidence type="ECO:0000313" key="2">
    <source>
        <dbReference type="EMBL" id="CAB4802753.1"/>
    </source>
</evidence>
<organism evidence="2">
    <name type="scientific">freshwater metagenome</name>
    <dbReference type="NCBI Taxonomy" id="449393"/>
    <lineage>
        <taxon>unclassified sequences</taxon>
        <taxon>metagenomes</taxon>
        <taxon>ecological metagenomes</taxon>
    </lineage>
</organism>
<feature type="transmembrane region" description="Helical" evidence="1">
    <location>
        <begin position="7"/>
        <end position="29"/>
    </location>
</feature>
<dbReference type="AlphaFoldDB" id="A0A6J6Y3W0"/>
<keyword evidence="1" id="KW-1133">Transmembrane helix</keyword>
<dbReference type="EMBL" id="CAFAAI010000190">
    <property type="protein sequence ID" value="CAB4802753.1"/>
    <property type="molecule type" value="Genomic_DNA"/>
</dbReference>
<keyword evidence="1" id="KW-0472">Membrane</keyword>
<reference evidence="2" key="1">
    <citation type="submission" date="2020-05" db="EMBL/GenBank/DDBJ databases">
        <authorList>
            <person name="Chiriac C."/>
            <person name="Salcher M."/>
            <person name="Ghai R."/>
            <person name="Kavagutti S V."/>
        </authorList>
    </citation>
    <scope>NUCLEOTIDE SEQUENCE</scope>
</reference>